<evidence type="ECO:0000313" key="1">
    <source>
        <dbReference type="EMBL" id="RJT30745.1"/>
    </source>
</evidence>
<evidence type="ECO:0000313" key="2">
    <source>
        <dbReference type="Proteomes" id="UP000275530"/>
    </source>
</evidence>
<dbReference type="AlphaFoldDB" id="A0A6M7TNG7"/>
<dbReference type="Proteomes" id="UP000275530">
    <property type="component" value="Unassembled WGS sequence"/>
</dbReference>
<keyword evidence="2" id="KW-1185">Reference proteome</keyword>
<reference evidence="1 2" key="1">
    <citation type="submission" date="2018-09" db="EMBL/GenBank/DDBJ databases">
        <title>Mesorhizobium carmichaelinearum sp. nov. isolated from Carmichaelinea spp. root nodules in New Zealand.</title>
        <authorList>
            <person name="De Meyer S.E."/>
        </authorList>
    </citation>
    <scope>NUCLEOTIDE SEQUENCE [LARGE SCALE GENOMIC DNA]</scope>
    <source>
        <strain evidence="1 2">LMG 28313</strain>
    </source>
</reference>
<proteinExistence type="predicted"/>
<name>A0A6M7TNG7_9HYPH</name>
<accession>A0A6M7TNG7</accession>
<comment type="caution">
    <text evidence="1">The sequence shown here is derived from an EMBL/GenBank/DDBJ whole genome shotgun (WGS) entry which is preliminary data.</text>
</comment>
<dbReference type="RefSeq" id="WP_064985441.1">
    <property type="nucleotide sequence ID" value="NZ_CP033507.1"/>
</dbReference>
<gene>
    <name evidence="1" type="ORF">D3242_25705</name>
</gene>
<sequence>MTDTSQWPAAPVYTPHDYALILKLSEVGDLPPTWEEWWESFKASEIEQRRQGFPAIRVQVHAGKFKAWLRANSLSSSEQTRQQFAQQRLDMKRARKAERRIPKLSAPPSWTVPPALPTHWTHRPLEVLAYLLLAIAIGSLLLALFDPIRAARGLDMMAAVISTRAPGR</sequence>
<dbReference type="EMBL" id="QZXA01000010">
    <property type="protein sequence ID" value="RJT30745.1"/>
    <property type="molecule type" value="Genomic_DNA"/>
</dbReference>
<protein>
    <submittedName>
        <fullName evidence="1">Uncharacterized protein</fullName>
    </submittedName>
</protein>
<organism evidence="1 2">
    <name type="scientific">Mesorhizobium jarvisii</name>
    <dbReference type="NCBI Taxonomy" id="1777867"/>
    <lineage>
        <taxon>Bacteria</taxon>
        <taxon>Pseudomonadati</taxon>
        <taxon>Pseudomonadota</taxon>
        <taxon>Alphaproteobacteria</taxon>
        <taxon>Hyphomicrobiales</taxon>
        <taxon>Phyllobacteriaceae</taxon>
        <taxon>Mesorhizobium</taxon>
    </lineage>
</organism>